<dbReference type="PROSITE" id="PS51257">
    <property type="entry name" value="PROKAR_LIPOPROTEIN"/>
    <property type="match status" value="1"/>
</dbReference>
<dbReference type="Proteomes" id="UP000800038">
    <property type="component" value="Unassembled WGS sequence"/>
</dbReference>
<reference evidence="2" key="1">
    <citation type="journal article" date="2020" name="Stud. Mycol.">
        <title>101 Dothideomycetes genomes: a test case for predicting lifestyles and emergence of pathogens.</title>
        <authorList>
            <person name="Haridas S."/>
            <person name="Albert R."/>
            <person name="Binder M."/>
            <person name="Bloem J."/>
            <person name="Labutti K."/>
            <person name="Salamov A."/>
            <person name="Andreopoulos B."/>
            <person name="Baker S."/>
            <person name="Barry K."/>
            <person name="Bills G."/>
            <person name="Bluhm B."/>
            <person name="Cannon C."/>
            <person name="Castanera R."/>
            <person name="Culley D."/>
            <person name="Daum C."/>
            <person name="Ezra D."/>
            <person name="Gonzalez J."/>
            <person name="Henrissat B."/>
            <person name="Kuo A."/>
            <person name="Liang C."/>
            <person name="Lipzen A."/>
            <person name="Lutzoni F."/>
            <person name="Magnuson J."/>
            <person name="Mondo S."/>
            <person name="Nolan M."/>
            <person name="Ohm R."/>
            <person name="Pangilinan J."/>
            <person name="Park H.-J."/>
            <person name="Ramirez L."/>
            <person name="Alfaro M."/>
            <person name="Sun H."/>
            <person name="Tritt A."/>
            <person name="Yoshinaga Y."/>
            <person name="Zwiers L.-H."/>
            <person name="Turgeon B."/>
            <person name="Goodwin S."/>
            <person name="Spatafora J."/>
            <person name="Crous P."/>
            <person name="Grigoriev I."/>
        </authorList>
    </citation>
    <scope>NUCLEOTIDE SEQUENCE</scope>
    <source>
        <strain evidence="2">CBS 161.51</strain>
    </source>
</reference>
<evidence type="ECO:0000313" key="3">
    <source>
        <dbReference type="Proteomes" id="UP000800038"/>
    </source>
</evidence>
<feature type="signal peptide" evidence="1">
    <location>
        <begin position="1"/>
        <end position="17"/>
    </location>
</feature>
<evidence type="ECO:0000313" key="2">
    <source>
        <dbReference type="EMBL" id="KAF1936996.1"/>
    </source>
</evidence>
<feature type="chain" id="PRO_5025523596" evidence="1">
    <location>
        <begin position="18"/>
        <end position="234"/>
    </location>
</feature>
<gene>
    <name evidence="2" type="ORF">EJ02DRAFT_447711</name>
</gene>
<organism evidence="2 3">
    <name type="scientific">Clathrospora elynae</name>
    <dbReference type="NCBI Taxonomy" id="706981"/>
    <lineage>
        <taxon>Eukaryota</taxon>
        <taxon>Fungi</taxon>
        <taxon>Dikarya</taxon>
        <taxon>Ascomycota</taxon>
        <taxon>Pezizomycotina</taxon>
        <taxon>Dothideomycetes</taxon>
        <taxon>Pleosporomycetidae</taxon>
        <taxon>Pleosporales</taxon>
        <taxon>Diademaceae</taxon>
        <taxon>Clathrospora</taxon>
    </lineage>
</organism>
<name>A0A6A5SER3_9PLEO</name>
<dbReference type="AlphaFoldDB" id="A0A6A5SER3"/>
<proteinExistence type="predicted"/>
<sequence>MRFTLFTATIFSGCTLAACERAFRAEYTALYPFFQTQGTPAFLLPSLPPNFTYTEKFQPANISSPFSILSKSPKAAKSRVVMDPVLCTAFTEIIVTAQSHPYVVGVRIKREGTLVKKIETPVSDAGDWFQQSKYYRARGGKGAYTDAQMSCTKTCALGLPSTVKVVNRRYVVDIEMWVMDVYVGFPGMRYIHTIPTCGGHLGCGLNGNYVPVDRWANGTLLVASARHRGAKRAM</sequence>
<keyword evidence="3" id="KW-1185">Reference proteome</keyword>
<keyword evidence="1" id="KW-0732">Signal</keyword>
<evidence type="ECO:0000256" key="1">
    <source>
        <dbReference type="SAM" id="SignalP"/>
    </source>
</evidence>
<protein>
    <submittedName>
        <fullName evidence="2">Uncharacterized protein</fullName>
    </submittedName>
</protein>
<accession>A0A6A5SER3</accession>
<dbReference type="EMBL" id="ML976158">
    <property type="protein sequence ID" value="KAF1936996.1"/>
    <property type="molecule type" value="Genomic_DNA"/>
</dbReference>